<dbReference type="GO" id="GO:0003697">
    <property type="term" value="F:single-stranded DNA binding"/>
    <property type="evidence" value="ECO:0007669"/>
    <property type="project" value="UniProtKB-UniRule"/>
</dbReference>
<protein>
    <recommendedName>
        <fullName evidence="1">DNA-directed RNA polymerase III subunit RPC3</fullName>
        <shortName evidence="1">RNA polymerase III subunit C3</shortName>
    </recommendedName>
</protein>
<dbReference type="InterPro" id="IPR036388">
    <property type="entry name" value="WH-like_DNA-bd_sf"/>
</dbReference>
<keyword evidence="3" id="KW-1185">Reference proteome</keyword>
<dbReference type="Proteomes" id="UP000054498">
    <property type="component" value="Unassembled WGS sequence"/>
</dbReference>
<keyword evidence="1 2" id="KW-0240">DNA-directed RNA polymerase</keyword>
<sequence>MMRAGFVEMQLVPRGADRAPSRSFFTWRVDLAACFRRIAADVYRAGCNVWSRYVHTMEANADIVAASRAAYYGGGSINITEDARPRMARLHRVNQALVAAQLRLDEQAALFSDFSHFVAP</sequence>
<comment type="subcellular location">
    <subcellularLocation>
        <location evidence="1">Nucleus</location>
    </subcellularLocation>
</comment>
<name>A0A0D2KJ17_9CHLO</name>
<dbReference type="RefSeq" id="XP_013894838.1">
    <property type="nucleotide sequence ID" value="XM_014039384.1"/>
</dbReference>
<dbReference type="InterPro" id="IPR039748">
    <property type="entry name" value="RPC3"/>
</dbReference>
<dbReference type="PANTHER" id="PTHR12949">
    <property type="entry name" value="RNA POLYMERASE III DNA DIRECTED -RELATED"/>
    <property type="match status" value="1"/>
</dbReference>
<evidence type="ECO:0000256" key="1">
    <source>
        <dbReference type="RuleBase" id="RU367076"/>
    </source>
</evidence>
<comment type="subunit">
    <text evidence="1">Component of the RNA polymerase III (Pol III) complex consisting of 17 subunits.</text>
</comment>
<keyword evidence="1" id="KW-0804">Transcription</keyword>
<comment type="function">
    <text evidence="1">DNA-dependent RNA polymerase catalyzes the transcription of DNA into RNA using the four ribonucleoside triphosphates as substrates. Specific core component of RNA polymerase III which synthesizes small RNAs, such as 5S rRNA and tRNAs.</text>
</comment>
<dbReference type="AlphaFoldDB" id="A0A0D2KJ17"/>
<dbReference type="PANTHER" id="PTHR12949:SF0">
    <property type="entry name" value="DNA-DIRECTED RNA POLYMERASE III SUBUNIT RPC3"/>
    <property type="match status" value="1"/>
</dbReference>
<dbReference type="OrthoDB" id="272392at2759"/>
<keyword evidence="2" id="KW-0548">Nucleotidyltransferase</keyword>
<dbReference type="STRING" id="145388.A0A0D2KJ17"/>
<evidence type="ECO:0000313" key="2">
    <source>
        <dbReference type="EMBL" id="KIY95818.1"/>
    </source>
</evidence>
<dbReference type="GO" id="GO:0005666">
    <property type="term" value="C:RNA polymerase III complex"/>
    <property type="evidence" value="ECO:0007669"/>
    <property type="project" value="UniProtKB-UniRule"/>
</dbReference>
<reference evidence="2 3" key="1">
    <citation type="journal article" date="2013" name="BMC Genomics">
        <title>Reconstruction of the lipid metabolism for the microalga Monoraphidium neglectum from its genome sequence reveals characteristics suitable for biofuel production.</title>
        <authorList>
            <person name="Bogen C."/>
            <person name="Al-Dilaimi A."/>
            <person name="Albersmeier A."/>
            <person name="Wichmann J."/>
            <person name="Grundmann M."/>
            <person name="Rupp O."/>
            <person name="Lauersen K.J."/>
            <person name="Blifernez-Klassen O."/>
            <person name="Kalinowski J."/>
            <person name="Goesmann A."/>
            <person name="Mussgnug J.H."/>
            <person name="Kruse O."/>
        </authorList>
    </citation>
    <scope>NUCLEOTIDE SEQUENCE [LARGE SCALE GENOMIC DNA]</scope>
    <source>
        <strain evidence="2 3">SAG 48.87</strain>
    </source>
</reference>
<organism evidence="2 3">
    <name type="scientific">Monoraphidium neglectum</name>
    <dbReference type="NCBI Taxonomy" id="145388"/>
    <lineage>
        <taxon>Eukaryota</taxon>
        <taxon>Viridiplantae</taxon>
        <taxon>Chlorophyta</taxon>
        <taxon>core chlorophytes</taxon>
        <taxon>Chlorophyceae</taxon>
        <taxon>CS clade</taxon>
        <taxon>Sphaeropleales</taxon>
        <taxon>Selenastraceae</taxon>
        <taxon>Monoraphidium</taxon>
    </lineage>
</organism>
<keyword evidence="1" id="KW-0539">Nucleus</keyword>
<accession>A0A0D2KJ17</accession>
<evidence type="ECO:0000313" key="3">
    <source>
        <dbReference type="Proteomes" id="UP000054498"/>
    </source>
</evidence>
<proteinExistence type="inferred from homology"/>
<dbReference type="GO" id="GO:0016779">
    <property type="term" value="F:nucleotidyltransferase activity"/>
    <property type="evidence" value="ECO:0007669"/>
    <property type="project" value="UniProtKB-KW"/>
</dbReference>
<gene>
    <name evidence="2" type="ORF">MNEG_12146</name>
</gene>
<keyword evidence="2" id="KW-0808">Transferase</keyword>
<dbReference type="KEGG" id="mng:MNEG_12146"/>
<dbReference type="GeneID" id="25729479"/>
<dbReference type="EMBL" id="KK103309">
    <property type="protein sequence ID" value="KIY95818.1"/>
    <property type="molecule type" value="Genomic_DNA"/>
</dbReference>
<comment type="similarity">
    <text evidence="1">Belongs to the eukaryotic RPC3/POLR3C RNA polymerase subunit family.</text>
</comment>
<dbReference type="Gene3D" id="1.10.10.10">
    <property type="entry name" value="Winged helix-like DNA-binding domain superfamily/Winged helix DNA-binding domain"/>
    <property type="match status" value="1"/>
</dbReference>